<proteinExistence type="predicted"/>
<evidence type="ECO:0000313" key="4">
    <source>
        <dbReference type="Proteomes" id="UP000004509"/>
    </source>
</evidence>
<dbReference type="STRING" id="596324.TREVI0001_1992"/>
<dbReference type="GO" id="GO:1990351">
    <property type="term" value="C:transporter complex"/>
    <property type="evidence" value="ECO:0007669"/>
    <property type="project" value="TreeGrafter"/>
</dbReference>
<feature type="compositionally biased region" description="Polar residues" evidence="1">
    <location>
        <begin position="95"/>
        <end position="105"/>
    </location>
</feature>
<evidence type="ECO:0008006" key="5">
    <source>
        <dbReference type="Google" id="ProtNLM"/>
    </source>
</evidence>
<evidence type="ECO:0000256" key="2">
    <source>
        <dbReference type="SAM" id="SignalP"/>
    </source>
</evidence>
<dbReference type="PANTHER" id="PTHR30189:SF1">
    <property type="entry name" value="LPS-ASSEMBLY PROTEIN LPTD"/>
    <property type="match status" value="1"/>
</dbReference>
<feature type="compositionally biased region" description="Basic and acidic residues" evidence="1">
    <location>
        <begin position="57"/>
        <end position="73"/>
    </location>
</feature>
<dbReference type="EMBL" id="ACYH01000045">
    <property type="protein sequence ID" value="EEV19962.1"/>
    <property type="molecule type" value="Genomic_DNA"/>
</dbReference>
<dbReference type="PANTHER" id="PTHR30189">
    <property type="entry name" value="LPS-ASSEMBLY PROTEIN"/>
    <property type="match status" value="1"/>
</dbReference>
<gene>
    <name evidence="3" type="ORF">TREVI0001_1992</name>
</gene>
<comment type="caution">
    <text evidence="3">The sequence shown here is derived from an EMBL/GenBank/DDBJ whole genome shotgun (WGS) entry which is preliminary data.</text>
</comment>
<accession>C8PRJ5</accession>
<evidence type="ECO:0000313" key="3">
    <source>
        <dbReference type="EMBL" id="EEV19962.1"/>
    </source>
</evidence>
<keyword evidence="2" id="KW-0732">Signal</keyword>
<dbReference type="Proteomes" id="UP000004509">
    <property type="component" value="Unassembled WGS sequence"/>
</dbReference>
<feature type="compositionally biased region" description="Low complexity" evidence="1">
    <location>
        <begin position="124"/>
        <end position="139"/>
    </location>
</feature>
<feature type="region of interest" description="Disordered" evidence="1">
    <location>
        <begin position="628"/>
        <end position="660"/>
    </location>
</feature>
<dbReference type="InterPro" id="IPR050218">
    <property type="entry name" value="LptD"/>
</dbReference>
<reference evidence="3 4" key="1">
    <citation type="submission" date="2009-07" db="EMBL/GenBank/DDBJ databases">
        <authorList>
            <person name="Madupu R."/>
            <person name="Sebastian Y."/>
            <person name="Durkin A.S."/>
            <person name="Torralba M."/>
            <person name="Methe B."/>
            <person name="Sutton G.G."/>
            <person name="Strausberg R.L."/>
            <person name="Nelson K.E."/>
        </authorList>
    </citation>
    <scope>NUCLEOTIDE SEQUENCE [LARGE SCALE GENOMIC DNA]</scope>
    <source>
        <strain evidence="3 4">ATCC 35580</strain>
    </source>
</reference>
<feature type="region of interest" description="Disordered" evidence="1">
    <location>
        <begin position="57"/>
        <end position="145"/>
    </location>
</feature>
<dbReference type="GO" id="GO:0009279">
    <property type="term" value="C:cell outer membrane"/>
    <property type="evidence" value="ECO:0007669"/>
    <property type="project" value="TreeGrafter"/>
</dbReference>
<sequence>MTGSSENRCRFHAMKKVSFSVFFLFLLILSSFAQNSTESKVITINSVRIMEVFKKENKAQYGKKTEQETKKETAAAADMPETEEAAETPKTAETSDTPKTENTAESEQESAAGVVRESGEGETPQNSAPSDAAANAEAQPLEVTTEEAQKAVEAKKDDIIMFTGGVSLSVKDGSSVSTIEADTLVYNRSENMIEAEGNVRYSRKTGGSEEAEEFTGELLLFNIDEMEGIFLDGTIKQAPRKRGSNPFTIQSATVGRDASGATGFKNAALSTNTDPDDEPLWSIRASRIWMLPGNELAFANGYFSIGIVPIFYLPFFYYPADEMIFHPVFGFRNREGYFLQTTTYLFGRKPLTTDSKTSGSFSNFMKSDRLKKQERNGLFFKNLNEDDTDAGSSYIKLLADTYSQLGGLVGIDGKVVPKNTLIRQLDFSLLLGFSRTLFPLKNTGIDGISHITYGSDGQRHYNKSFLYGISVPFRYRAHINFGISQAPFQFSINMPFISDPYFKKDFFDRSEDMNWFSYLLNRDKLSKGADIGRETSYSWKIDGSIRPSLKGLNPWITSFNLDTASLAVDFSSKQTRPIDPVEGLHAPQREFFYPRLFKPEGKISIAGTILSNTMFAEKKAEKIPDVEGIPHPFITQDNTPPDSSEEGLGEPKQSESQKTEKREFLDTFIPVFKPLYGKEFDHSITYSLNYTGDFSALQETTFANEQWNAPKDIKWQDYESRYYQLKGNAGLRGSFSYSQNLISLSSNLVFSGNYQQHPWTRDTSRKPVLELNDFKANVYTLKNENSVTVNPLVYTDLFKPVSFGWSITEVLAKNVFTGTHDAPKWETQRVKWNKEFITTHTGSAVFGIVLAEKYTQKITFSINLPPLLQAYSTSLNLSFPYGTFTASGKLFERENTAKKWAWEPLKTDLTWTLPYDIRSTQSYTYNIEDKSSERLHITLGWKYFSAFYTQSREIPQKLVPGSGWILDGTEKRFIPFALGLSFSNTSNALTIYAWKNRIKIQLGLSSTLQFNLVRSTDSYFTFAPKIIFNIHEFWDFSFGSSSRNDVIARYFQKALNLPVVIPGETNILTDLAYSFYFWDRSKREASGFKLQSLDIGFTHYLKDWTLKFNCEIKPQIKNEGARKYYEFSPTITFAVEWNPIGDIKVEAKKKEGKFSVERGEIR</sequence>
<organism evidence="3 4">
    <name type="scientific">Treponema vincentii ATCC 35580</name>
    <dbReference type="NCBI Taxonomy" id="596324"/>
    <lineage>
        <taxon>Bacteria</taxon>
        <taxon>Pseudomonadati</taxon>
        <taxon>Spirochaetota</taxon>
        <taxon>Spirochaetia</taxon>
        <taxon>Spirochaetales</taxon>
        <taxon>Treponemataceae</taxon>
        <taxon>Treponema</taxon>
    </lineage>
</organism>
<evidence type="ECO:0000256" key="1">
    <source>
        <dbReference type="SAM" id="MobiDB-lite"/>
    </source>
</evidence>
<feature type="chain" id="PRO_5002990934" description="OstA-like protein" evidence="2">
    <location>
        <begin position="34"/>
        <end position="1162"/>
    </location>
</feature>
<dbReference type="AlphaFoldDB" id="C8PRJ5"/>
<dbReference type="eggNOG" id="COG1452">
    <property type="taxonomic scope" value="Bacteria"/>
</dbReference>
<feature type="signal peptide" evidence="2">
    <location>
        <begin position="1"/>
        <end position="33"/>
    </location>
</feature>
<protein>
    <recommendedName>
        <fullName evidence="5">OstA-like protein</fullName>
    </recommendedName>
</protein>
<name>C8PRJ5_9SPIR</name>